<dbReference type="AlphaFoldDB" id="A0AA35QBC6"/>
<keyword evidence="3" id="KW-1185">Reference proteome</keyword>
<proteinExistence type="predicted"/>
<reference evidence="2" key="1">
    <citation type="submission" date="2023-01" db="EMBL/GenBank/DDBJ databases">
        <authorList>
            <person name="Piombo E."/>
        </authorList>
    </citation>
    <scope>NUCLEOTIDE SEQUENCE</scope>
</reference>
<dbReference type="Proteomes" id="UP001160390">
    <property type="component" value="Unassembled WGS sequence"/>
</dbReference>
<organism evidence="2 3">
    <name type="scientific">Clonostachys chloroleuca</name>
    <dbReference type="NCBI Taxonomy" id="1926264"/>
    <lineage>
        <taxon>Eukaryota</taxon>
        <taxon>Fungi</taxon>
        <taxon>Dikarya</taxon>
        <taxon>Ascomycota</taxon>
        <taxon>Pezizomycotina</taxon>
        <taxon>Sordariomycetes</taxon>
        <taxon>Hypocreomycetidae</taxon>
        <taxon>Hypocreales</taxon>
        <taxon>Bionectriaceae</taxon>
        <taxon>Clonostachys</taxon>
    </lineage>
</organism>
<evidence type="ECO:0000313" key="2">
    <source>
        <dbReference type="EMBL" id="CAI6098886.1"/>
    </source>
</evidence>
<evidence type="ECO:0000256" key="1">
    <source>
        <dbReference type="SAM" id="Coils"/>
    </source>
</evidence>
<dbReference type="InterPro" id="IPR008949">
    <property type="entry name" value="Isoprenoid_synthase_dom_sf"/>
</dbReference>
<name>A0AA35QBC6_9HYPO</name>
<dbReference type="Pfam" id="PF19086">
    <property type="entry name" value="Terpene_syn_C_2"/>
    <property type="match status" value="1"/>
</dbReference>
<evidence type="ECO:0008006" key="4">
    <source>
        <dbReference type="Google" id="ProtNLM"/>
    </source>
</evidence>
<comment type="caution">
    <text evidence="2">The sequence shown here is derived from an EMBL/GenBank/DDBJ whole genome shotgun (WGS) entry which is preliminary data.</text>
</comment>
<dbReference type="SUPFAM" id="SSF48576">
    <property type="entry name" value="Terpenoid synthases"/>
    <property type="match status" value="1"/>
</dbReference>
<keyword evidence="1" id="KW-0175">Coiled coil</keyword>
<feature type="non-terminal residue" evidence="2">
    <location>
        <position position="1"/>
    </location>
</feature>
<evidence type="ECO:0000313" key="3">
    <source>
        <dbReference type="Proteomes" id="UP001160390"/>
    </source>
</evidence>
<sequence length="341" mass="38081">LALIGSDNITISNGPDILGGDEANHKTKAFSTVFQAHKDFKTSLLPEEVEKNSFSQNCKVEVNAIDTFFPGALPEKVHICFAAWLAFACAMDDILETLPSDLGQAVLCECIEIIQGRPADVSNGTQGHAGDARIQHLTRTLRQHVTRHLRQDTCDVFFREVCGVLYAHIDEFLFLDGRIPQDLDTYMSIRSRTISLNPFFEVIKREYFPAIWRSTTAWDRLQEAISSAAGLQNDLVGLERDIKNDEQMNAVIILMRSQAGARSADKTHSLLARCVDTAVDEHNKRMETVFKQAARILELAGGDQLAVATNQVVQHIVTMARGHLTWCASAKRYMVKLDHDE</sequence>
<feature type="coiled-coil region" evidence="1">
    <location>
        <begin position="221"/>
        <end position="248"/>
    </location>
</feature>
<accession>A0AA35QBC6</accession>
<gene>
    <name evidence="2" type="ORF">CCHLO57077_00002923</name>
</gene>
<protein>
    <recommendedName>
        <fullName evidence="4">Isoprenoid synthase domain-containing protein</fullName>
    </recommendedName>
</protein>
<dbReference type="EMBL" id="CABFNP030001299">
    <property type="protein sequence ID" value="CAI6098886.1"/>
    <property type="molecule type" value="Genomic_DNA"/>
</dbReference>
<dbReference type="Gene3D" id="1.10.600.10">
    <property type="entry name" value="Farnesyl Diphosphate Synthase"/>
    <property type="match status" value="1"/>
</dbReference>